<gene>
    <name evidence="1" type="ORF">LTRI10_LOCUS21481</name>
</gene>
<proteinExistence type="predicted"/>
<accession>A0AAV2E282</accession>
<keyword evidence="2" id="KW-1185">Reference proteome</keyword>
<evidence type="ECO:0000313" key="2">
    <source>
        <dbReference type="Proteomes" id="UP001497516"/>
    </source>
</evidence>
<name>A0AAV2E282_9ROSI</name>
<evidence type="ECO:0000313" key="1">
    <source>
        <dbReference type="EMBL" id="CAL1380001.1"/>
    </source>
</evidence>
<reference evidence="1 2" key="1">
    <citation type="submission" date="2024-04" db="EMBL/GenBank/DDBJ databases">
        <authorList>
            <person name="Fracassetti M."/>
        </authorList>
    </citation>
    <scope>NUCLEOTIDE SEQUENCE [LARGE SCALE GENOMIC DNA]</scope>
</reference>
<dbReference type="EMBL" id="OZ034817">
    <property type="protein sequence ID" value="CAL1380001.1"/>
    <property type="molecule type" value="Genomic_DNA"/>
</dbReference>
<organism evidence="1 2">
    <name type="scientific">Linum trigynum</name>
    <dbReference type="NCBI Taxonomy" id="586398"/>
    <lineage>
        <taxon>Eukaryota</taxon>
        <taxon>Viridiplantae</taxon>
        <taxon>Streptophyta</taxon>
        <taxon>Embryophyta</taxon>
        <taxon>Tracheophyta</taxon>
        <taxon>Spermatophyta</taxon>
        <taxon>Magnoliopsida</taxon>
        <taxon>eudicotyledons</taxon>
        <taxon>Gunneridae</taxon>
        <taxon>Pentapetalae</taxon>
        <taxon>rosids</taxon>
        <taxon>fabids</taxon>
        <taxon>Malpighiales</taxon>
        <taxon>Linaceae</taxon>
        <taxon>Linum</taxon>
    </lineage>
</organism>
<sequence length="128" mass="14769">MHNKPLDRCFNRLPKDNLSLIKSVLERTLVSFEPNLPTNNVKDAVDHPITKTVRGFRFPASNNAYDVVNPDGNTKLSQTLLTSCHTSFPNLQLMKRWSTVSSSRHQRMQRFTICPPLFWIISCIMIRL</sequence>
<dbReference type="Proteomes" id="UP001497516">
    <property type="component" value="Chromosome 4"/>
</dbReference>
<protein>
    <submittedName>
        <fullName evidence="1">Uncharacterized protein</fullName>
    </submittedName>
</protein>
<dbReference type="AlphaFoldDB" id="A0AAV2E282"/>